<feature type="region of interest" description="Disordered" evidence="1">
    <location>
        <begin position="99"/>
        <end position="151"/>
    </location>
</feature>
<organism evidence="2 3">
    <name type="scientific">Eimeria mitis</name>
    <dbReference type="NCBI Taxonomy" id="44415"/>
    <lineage>
        <taxon>Eukaryota</taxon>
        <taxon>Sar</taxon>
        <taxon>Alveolata</taxon>
        <taxon>Apicomplexa</taxon>
        <taxon>Conoidasida</taxon>
        <taxon>Coccidia</taxon>
        <taxon>Eucoccidiorida</taxon>
        <taxon>Eimeriorina</taxon>
        <taxon>Eimeriidae</taxon>
        <taxon>Eimeria</taxon>
    </lineage>
</organism>
<reference evidence="2" key="2">
    <citation type="submission" date="2013-10" db="EMBL/GenBank/DDBJ databases">
        <authorList>
            <person name="Aslett M."/>
        </authorList>
    </citation>
    <scope>NUCLEOTIDE SEQUENCE [LARGE SCALE GENOMIC DNA]</scope>
    <source>
        <strain evidence="2">Houghton</strain>
    </source>
</reference>
<dbReference type="Proteomes" id="UP000030744">
    <property type="component" value="Unassembled WGS sequence"/>
</dbReference>
<feature type="compositionally biased region" description="Basic and acidic residues" evidence="1">
    <location>
        <begin position="142"/>
        <end position="151"/>
    </location>
</feature>
<evidence type="ECO:0000313" key="2">
    <source>
        <dbReference type="EMBL" id="CDJ29025.1"/>
    </source>
</evidence>
<evidence type="ECO:0000313" key="3">
    <source>
        <dbReference type="Proteomes" id="UP000030744"/>
    </source>
</evidence>
<evidence type="ECO:0000256" key="1">
    <source>
        <dbReference type="SAM" id="MobiDB-lite"/>
    </source>
</evidence>
<gene>
    <name evidence="2" type="ORF">EMH_0046250</name>
</gene>
<keyword evidence="3" id="KW-1185">Reference proteome</keyword>
<dbReference type="VEuPathDB" id="ToxoDB:EMH_0046250"/>
<feature type="compositionally biased region" description="Low complexity" evidence="1">
    <location>
        <begin position="128"/>
        <end position="139"/>
    </location>
</feature>
<dbReference type="GeneID" id="25379326"/>
<dbReference type="AlphaFoldDB" id="U6JU87"/>
<protein>
    <submittedName>
        <fullName evidence="2">Uncharacterized protein</fullName>
    </submittedName>
</protein>
<name>U6JU87_9EIME</name>
<dbReference type="EMBL" id="HG681688">
    <property type="protein sequence ID" value="CDJ29025.1"/>
    <property type="molecule type" value="Genomic_DNA"/>
</dbReference>
<proteinExistence type="predicted"/>
<dbReference type="RefSeq" id="XP_013351599.1">
    <property type="nucleotide sequence ID" value="XM_013496145.1"/>
</dbReference>
<dbReference type="OrthoDB" id="277832at2759"/>
<reference evidence="2" key="1">
    <citation type="submission" date="2013-10" db="EMBL/GenBank/DDBJ databases">
        <title>Genomic analysis of the causative agents of coccidiosis in chickens.</title>
        <authorList>
            <person name="Reid A.J."/>
            <person name="Blake D."/>
            <person name="Billington K."/>
            <person name="Browne H."/>
            <person name="Dunn M."/>
            <person name="Hung S."/>
            <person name="Kawahara F."/>
            <person name="Miranda-Saavedra D."/>
            <person name="Mourier T."/>
            <person name="Nagra H."/>
            <person name="Otto T.D."/>
            <person name="Rawlings N."/>
            <person name="Sanchez A."/>
            <person name="Sanders M."/>
            <person name="Subramaniam C."/>
            <person name="Tay Y."/>
            <person name="Dear P."/>
            <person name="Doerig C."/>
            <person name="Gruber A."/>
            <person name="Parkinson J."/>
            <person name="Shirley M."/>
            <person name="Wan K.L."/>
            <person name="Berriman M."/>
            <person name="Tomley F."/>
            <person name="Pain A."/>
        </authorList>
    </citation>
    <scope>NUCLEOTIDE SEQUENCE [LARGE SCALE GENOMIC DNA]</scope>
    <source>
        <strain evidence="2">Houghton</strain>
    </source>
</reference>
<sequence length="210" mass="23724">MVFVPPLALWLRLSPPRQLDPLSVFSFPRHLCTQAMPPRGRRHRARIPECLERPQYERHCIGGVNYRLLRLPGDAAALNRAEWNPDDFEAYVEGGGERGLSAAEAAEREQQQQRQQQKQRDRKDIDASDLSVSSFSSESENTDAHDSSCEAMNTKEDVSLTAEEIQQQEDALDAEYIAACGAAKEGESWSLDIPLPVSIFRRLTLKINYI</sequence>
<accession>U6JU87</accession>